<dbReference type="GO" id="GO:0016854">
    <property type="term" value="F:racemase and epimerase activity"/>
    <property type="evidence" value="ECO:0007669"/>
    <property type="project" value="UniProtKB-ARBA"/>
</dbReference>
<dbReference type="InterPro" id="IPR013342">
    <property type="entry name" value="Mandelate_racemase_C"/>
</dbReference>
<dbReference type="SFLD" id="SFLDG00180">
    <property type="entry name" value="muconate_cycloisomerase"/>
    <property type="match status" value="1"/>
</dbReference>
<dbReference type="PANTHER" id="PTHR48073">
    <property type="entry name" value="O-SUCCINYLBENZOATE SYNTHASE-RELATED"/>
    <property type="match status" value="1"/>
</dbReference>
<comment type="cofactor">
    <cofactor evidence="1">
        <name>a divalent metal cation</name>
        <dbReference type="ChEBI" id="CHEBI:60240"/>
    </cofactor>
</comment>
<feature type="domain" description="Mandelate racemase/muconate lactonizing enzyme C-terminal" evidence="7">
    <location>
        <begin position="153"/>
        <end position="245"/>
    </location>
</feature>
<dbReference type="InterPro" id="IPR036849">
    <property type="entry name" value="Enolase-like_C_sf"/>
</dbReference>
<evidence type="ECO:0000256" key="5">
    <source>
        <dbReference type="ARBA" id="ARBA00029491"/>
    </source>
</evidence>
<keyword evidence="3" id="KW-0460">Magnesium</keyword>
<dbReference type="SFLD" id="SFLDF00009">
    <property type="entry name" value="o-succinylbenzoate_synthase"/>
    <property type="match status" value="1"/>
</dbReference>
<name>A0A7S8ECT9_9CHLR</name>
<evidence type="ECO:0000313" key="9">
    <source>
        <dbReference type="Proteomes" id="UP000594468"/>
    </source>
</evidence>
<dbReference type="RefSeq" id="WP_195172681.1">
    <property type="nucleotide sequence ID" value="NZ_CP062983.1"/>
</dbReference>
<dbReference type="Pfam" id="PF13378">
    <property type="entry name" value="MR_MLE_C"/>
    <property type="match status" value="1"/>
</dbReference>
<dbReference type="GO" id="GO:0043748">
    <property type="term" value="F:O-succinylbenzoate synthase activity"/>
    <property type="evidence" value="ECO:0007669"/>
    <property type="project" value="UniProtKB-EC"/>
</dbReference>
<dbReference type="Gene3D" id="3.30.390.10">
    <property type="entry name" value="Enolase-like, N-terminal domain"/>
    <property type="match status" value="1"/>
</dbReference>
<evidence type="ECO:0000259" key="7">
    <source>
        <dbReference type="SMART" id="SM00922"/>
    </source>
</evidence>
<sequence>MKPITIKDVIIHTVALPLVEPLRTSFGVEPNKTAVLIEVVTEEGVTGWGEAAVDTYPGYGMETTATAEHILLNFLIPSLVGKTIEKATEVPALLRASRGNHHTKAGIEAAVWDACAKMNDMRLADYFATFLPEGHEPRPAATVGVSIGIQPTVEDTLQIIRKRLDQGYQRIKLKIKRGWDVELAKGVREALPDITMMLDANSDYTLADAEHLKQLDDYNLLMIEQPLAYYDIYEHGKLTPLLDTPVCLDESIHTVNDLLVAIQIGAINILNLKPARVGGYSESLRIYRVCVEENLPLWIGGMLETGVGRAANVAFAALPGVTLPCDISATDRYFDPDITEKPFVLGENSTLAVPDGYGIGVEVQLDRLEAAKEHWKNVYPYVEKGVAL</sequence>
<accession>A0A7S8ECT9</accession>
<gene>
    <name evidence="8" type="primary">menC</name>
    <name evidence="8" type="ORF">G4Y79_09640</name>
</gene>
<organism evidence="8 9">
    <name type="scientific">Phototrophicus methaneseepsis</name>
    <dbReference type="NCBI Taxonomy" id="2710758"/>
    <lineage>
        <taxon>Bacteria</taxon>
        <taxon>Bacillati</taxon>
        <taxon>Chloroflexota</taxon>
        <taxon>Candidatus Thermofontia</taxon>
        <taxon>Phototrophicales</taxon>
        <taxon>Phototrophicaceae</taxon>
        <taxon>Phototrophicus</taxon>
    </lineage>
</organism>
<evidence type="ECO:0000256" key="4">
    <source>
        <dbReference type="ARBA" id="ARBA00023239"/>
    </source>
</evidence>
<dbReference type="InterPro" id="IPR029065">
    <property type="entry name" value="Enolase_C-like"/>
</dbReference>
<dbReference type="PANTHER" id="PTHR48073:SF5">
    <property type="entry name" value="O-SUCCINYLBENZOATE SYNTHASE"/>
    <property type="match status" value="1"/>
</dbReference>
<dbReference type="GO" id="GO:0046872">
    <property type="term" value="F:metal ion binding"/>
    <property type="evidence" value="ECO:0007669"/>
    <property type="project" value="UniProtKB-KW"/>
</dbReference>
<dbReference type="CDD" id="cd03317">
    <property type="entry name" value="NAAAR"/>
    <property type="match status" value="1"/>
</dbReference>
<dbReference type="InterPro" id="IPR029017">
    <property type="entry name" value="Enolase-like_N"/>
</dbReference>
<dbReference type="Pfam" id="PF02746">
    <property type="entry name" value="MR_MLE_N"/>
    <property type="match status" value="1"/>
</dbReference>
<evidence type="ECO:0000256" key="2">
    <source>
        <dbReference type="ARBA" id="ARBA00022723"/>
    </source>
</evidence>
<dbReference type="SUPFAM" id="SSF51604">
    <property type="entry name" value="Enolase C-terminal domain-like"/>
    <property type="match status" value="1"/>
</dbReference>
<dbReference type="SFLD" id="SFLDS00001">
    <property type="entry name" value="Enolase"/>
    <property type="match status" value="1"/>
</dbReference>
<dbReference type="UniPathway" id="UPA00079"/>
<keyword evidence="2" id="KW-0479">Metal-binding</keyword>
<keyword evidence="9" id="KW-1185">Reference proteome</keyword>
<dbReference type="InterPro" id="IPR013341">
    <property type="entry name" value="Mandelate_racemase_N_dom"/>
</dbReference>
<protein>
    <recommendedName>
        <fullName evidence="5 6">o-succinylbenzoate synthase</fullName>
        <ecNumber evidence="5 6">4.2.1.113</ecNumber>
    </recommendedName>
</protein>
<dbReference type="UniPathway" id="UPA01057">
    <property type="reaction ID" value="UER00165"/>
</dbReference>
<dbReference type="SUPFAM" id="SSF54826">
    <property type="entry name" value="Enolase N-terminal domain-like"/>
    <property type="match status" value="1"/>
</dbReference>
<dbReference type="GO" id="GO:0009234">
    <property type="term" value="P:menaquinone biosynthetic process"/>
    <property type="evidence" value="ECO:0007669"/>
    <property type="project" value="UniProtKB-UniRule"/>
</dbReference>
<dbReference type="NCBIfam" id="TIGR01928">
    <property type="entry name" value="menC_lowGC_arch"/>
    <property type="match status" value="1"/>
</dbReference>
<dbReference type="Proteomes" id="UP000594468">
    <property type="component" value="Chromosome"/>
</dbReference>
<dbReference type="SMART" id="SM00922">
    <property type="entry name" value="MR_MLE"/>
    <property type="match status" value="1"/>
</dbReference>
<dbReference type="InterPro" id="IPR010197">
    <property type="entry name" value="OSBS/NAAAR"/>
</dbReference>
<evidence type="ECO:0000256" key="6">
    <source>
        <dbReference type="NCBIfam" id="TIGR01928"/>
    </source>
</evidence>
<dbReference type="EMBL" id="CP062983">
    <property type="protein sequence ID" value="QPC84618.1"/>
    <property type="molecule type" value="Genomic_DNA"/>
</dbReference>
<evidence type="ECO:0000313" key="8">
    <source>
        <dbReference type="EMBL" id="QPC84618.1"/>
    </source>
</evidence>
<evidence type="ECO:0000256" key="3">
    <source>
        <dbReference type="ARBA" id="ARBA00022842"/>
    </source>
</evidence>
<dbReference type="AlphaFoldDB" id="A0A7S8ECT9"/>
<proteinExistence type="predicted"/>
<dbReference type="Gene3D" id="3.20.20.120">
    <property type="entry name" value="Enolase-like C-terminal domain"/>
    <property type="match status" value="1"/>
</dbReference>
<evidence type="ECO:0000256" key="1">
    <source>
        <dbReference type="ARBA" id="ARBA00001968"/>
    </source>
</evidence>
<dbReference type="KEGG" id="pmet:G4Y79_09640"/>
<keyword evidence="4 8" id="KW-0456">Lyase</keyword>
<reference evidence="8 9" key="1">
    <citation type="submission" date="2020-02" db="EMBL/GenBank/DDBJ databases">
        <authorList>
            <person name="Zheng R.K."/>
            <person name="Sun C.M."/>
        </authorList>
    </citation>
    <scope>NUCLEOTIDE SEQUENCE [LARGE SCALE GENOMIC DNA]</scope>
    <source>
        <strain evidence="9">rifampicinis</strain>
    </source>
</reference>
<dbReference type="EC" id="4.2.1.113" evidence="5 6"/>